<proteinExistence type="predicted"/>
<evidence type="ECO:0000313" key="2">
    <source>
        <dbReference type="Proteomes" id="UP000462055"/>
    </source>
</evidence>
<keyword evidence="2" id="KW-1185">Reference proteome</keyword>
<sequence length="152" mass="16443">MEVVVMEVTERQTRITRAFPVSLAVAGLARDQVAHALIGWEMPEMVPDALSITGELVANALRASERLETIKVHVGLGAGEVVLGVWDGCAARPAPRRVELSLETLDLREENFDDNGGWGLSIVDALAVRSWVEETRPRGKWVCAALKAVGAC</sequence>
<dbReference type="PANTHER" id="PTHR35526">
    <property type="entry name" value="ANTI-SIGMA-F FACTOR RSBW-RELATED"/>
    <property type="match status" value="1"/>
</dbReference>
<accession>A0A6I4MEB5</accession>
<dbReference type="Proteomes" id="UP000462055">
    <property type="component" value="Unassembled WGS sequence"/>
</dbReference>
<dbReference type="SUPFAM" id="SSF55874">
    <property type="entry name" value="ATPase domain of HSP90 chaperone/DNA topoisomerase II/histidine kinase"/>
    <property type="match status" value="1"/>
</dbReference>
<dbReference type="AlphaFoldDB" id="A0A6I4MEB5"/>
<name>A0A6I4MEB5_9ACTN</name>
<gene>
    <name evidence="1" type="ORF">F8568_030095</name>
</gene>
<evidence type="ECO:0008006" key="3">
    <source>
        <dbReference type="Google" id="ProtNLM"/>
    </source>
</evidence>
<dbReference type="EMBL" id="WBMS02000028">
    <property type="protein sequence ID" value="MWA04558.1"/>
    <property type="molecule type" value="Genomic_DNA"/>
</dbReference>
<organism evidence="1 2">
    <name type="scientific">Actinomadura physcomitrii</name>
    <dbReference type="NCBI Taxonomy" id="2650748"/>
    <lineage>
        <taxon>Bacteria</taxon>
        <taxon>Bacillati</taxon>
        <taxon>Actinomycetota</taxon>
        <taxon>Actinomycetes</taxon>
        <taxon>Streptosporangiales</taxon>
        <taxon>Thermomonosporaceae</taxon>
        <taxon>Actinomadura</taxon>
    </lineage>
</organism>
<dbReference type="InterPro" id="IPR036890">
    <property type="entry name" value="HATPase_C_sf"/>
</dbReference>
<dbReference type="RefSeq" id="WP_151597067.1">
    <property type="nucleotide sequence ID" value="NZ_WBMS02000028.1"/>
</dbReference>
<dbReference type="PANTHER" id="PTHR35526:SF3">
    <property type="entry name" value="ANTI-SIGMA-F FACTOR RSBW"/>
    <property type="match status" value="1"/>
</dbReference>
<dbReference type="Gene3D" id="3.30.565.10">
    <property type="entry name" value="Histidine kinase-like ATPase, C-terminal domain"/>
    <property type="match status" value="1"/>
</dbReference>
<reference evidence="1" key="1">
    <citation type="submission" date="2019-12" db="EMBL/GenBank/DDBJ databases">
        <title>Actinomadura physcomitrii sp. nov., a novel actinomycete isolated from moss [Physcomitrium sphaericum (Ludw) Fuernr].</title>
        <authorList>
            <person name="Zhuang X."/>
        </authorList>
    </citation>
    <scope>NUCLEOTIDE SEQUENCE [LARGE SCALE GENOMIC DNA]</scope>
    <source>
        <strain evidence="1">LD22</strain>
    </source>
</reference>
<protein>
    <recommendedName>
        <fullName evidence="3">ATP-binding protein</fullName>
    </recommendedName>
</protein>
<evidence type="ECO:0000313" key="1">
    <source>
        <dbReference type="EMBL" id="MWA04558.1"/>
    </source>
</evidence>
<comment type="caution">
    <text evidence="1">The sequence shown here is derived from an EMBL/GenBank/DDBJ whole genome shotgun (WGS) entry which is preliminary data.</text>
</comment>
<dbReference type="InterPro" id="IPR050267">
    <property type="entry name" value="Anti-sigma-factor_SerPK"/>
</dbReference>